<name>A0A1H8E6T2_9ACTN</name>
<dbReference type="PROSITE" id="PS00137">
    <property type="entry name" value="SUBTILASE_HIS"/>
    <property type="match status" value="1"/>
</dbReference>
<dbReference type="PROSITE" id="PS51892">
    <property type="entry name" value="SUBTILASE"/>
    <property type="match status" value="1"/>
</dbReference>
<dbReference type="GO" id="GO:0006508">
    <property type="term" value="P:proteolysis"/>
    <property type="evidence" value="ECO:0007669"/>
    <property type="project" value="UniProtKB-KW"/>
</dbReference>
<feature type="active site" description="Charge relay system" evidence="5 6">
    <location>
        <position position="169"/>
    </location>
</feature>
<dbReference type="InterPro" id="IPR015943">
    <property type="entry name" value="WD40/YVTN_repeat-like_dom_sf"/>
</dbReference>
<protein>
    <submittedName>
        <fullName evidence="11">Subtilase family protein</fullName>
    </submittedName>
</protein>
<feature type="active site" description="Charge relay system" evidence="5 6">
    <location>
        <position position="208"/>
    </location>
</feature>
<feature type="region of interest" description="Disordered" evidence="8">
    <location>
        <begin position="797"/>
        <end position="820"/>
    </location>
</feature>
<evidence type="ECO:0000313" key="12">
    <source>
        <dbReference type="Proteomes" id="UP000181951"/>
    </source>
</evidence>
<feature type="domain" description="Peptidase S8/S53" evidence="10">
    <location>
        <begin position="160"/>
        <end position="588"/>
    </location>
</feature>
<sequence>MPINPRRPVAFAVAAVTAGALLTALPPAASAAPGGAERRVIVELSGTPAAVGARLDTADRAGNSRIAARRQTLAAAQDTFLSGARQAGVHAGSVRRFGLLSDSVAMTVRAGDLASLRRLPGVAAVVPDTPMHTLTDVSVPLIGAPDVWKMKGPDGSPVRGKGVTVALLDSGVDYRHPDLGGCFGPGCKVVAGHDFVNDDDDPMDDNGHGTHVAGIVAAKAAEPGGITGVAPDATLTAYKVMDDSGSGYMSDIIAGLEAATDPANPHRADVVNMSLGGPGDGTDPLGLAATAAVRAGVVVVAAAGNEGPGPETVGTPAAADGVIAVGASTSGVRLPSASYVAGSKRELVQSQEWLMSANGPVKPETAQVVDVGTGDPVDWDAVGDVHGKALLVQHALSPFYDPWFAQFAQEAEKHGAVAVFAGAPGGSAGPQSVPAQRRAAPAEPGVVTAQPSSPHVSASGDDTRFDSVVLMSLDQFAYQEMAAKAASGQATVEITGTDVTDRMASFSSRGPVAGTYALKPDIVAPGVQIRSTMYGAWAPGVYRMSGTSMASPHVAGAAALMRQLRPHDTPQQITSALVGSAKPLDGPGIATQGAGRLDVAAAAGTVLTASPATVSLGLADMARTTVGADGTVTLSNPGSGRISAAVSVTGSATVTPRHVTIAAGGTARLTLHVSAKRPDADTDLDGRISVRPDRGSALTVPYLLAVRPMTVRVSPDPSDGHATAYVYSPTPLASAPVLTVTPPHGRPVTVTAALDHGTWYTAPLTGSTPGVYRVAASAPTATGRELVGSDAFEVTAPTPSGRAWQPVGPNDESGTLTTSPSAAGQAVMTEPGESALWFTGDKGASWNRISRLPVTEGTGSVVIDPKDAAHWWYAVDGGTPGRSYLMETRDHGGTWQVLDTLSSDIVSFVADEQAHTLVAVTGTDLVVSTDGGATWTTVPSGVSGMVRQAVFAGGMLYLETYDNGLWAVPGVQDGTPGTPRQLLADSLLSGFAVVGDTVAVWQIGNGVKVSHDLGATWATTLDLPYSGGFGLIASGGDLYIGAGSDDTSWVSHDQGRTWKQLPLPSSRALITDYDRWADGTVTVSSDEDGVYRSAADGTGAHRIGVQGQTVFDLAVSGGNLLAGTYSGSYRTRLPVASPEWGRSGNEGCVGCEVTLLASAGKNVAWRVVTLAIGQFNVQRSADAGATWTTMGTYGETPDALLVDPTDPNRVTVAYHVIGESGLYTTGDGGKTWKVLHQQHVYTALAGDPAHPGRLWMGSADGLYRSDDNGTTATKVADGSVASITLDGSRLIVGGDGIRISSDGGRTFTAADLGGLPTSVSDVLRVGGALYAATAETWPNGLLKGGRGVLRSTDNGRTWSSVSAGLQDLDATRLAAAPDGSALYVGTVDGGVHRLPLTR</sequence>
<dbReference type="InterPro" id="IPR022398">
    <property type="entry name" value="Peptidase_S8_His-AS"/>
</dbReference>
<dbReference type="PROSITE" id="PS00138">
    <property type="entry name" value="SUBTILASE_SER"/>
    <property type="match status" value="1"/>
</dbReference>
<keyword evidence="12" id="KW-1185">Reference proteome</keyword>
<dbReference type="SUPFAM" id="SSF50939">
    <property type="entry name" value="Sialidases"/>
    <property type="match status" value="1"/>
</dbReference>
<dbReference type="PRINTS" id="PR00723">
    <property type="entry name" value="SUBTILISIN"/>
</dbReference>
<dbReference type="Gene3D" id="3.40.50.200">
    <property type="entry name" value="Peptidase S8/S53 domain"/>
    <property type="match status" value="2"/>
</dbReference>
<dbReference type="SUPFAM" id="SSF110296">
    <property type="entry name" value="Oligoxyloglucan reducing end-specific cellobiohydrolase"/>
    <property type="match status" value="2"/>
</dbReference>
<accession>A0A1H8E6T2</accession>
<dbReference type="Gene3D" id="2.130.10.10">
    <property type="entry name" value="YVTN repeat-like/Quinoprotein amine dehydrogenase"/>
    <property type="match status" value="4"/>
</dbReference>
<dbReference type="STRING" id="310780.SAMN05216267_100215"/>
<feature type="chain" id="PRO_5010314922" evidence="9">
    <location>
        <begin position="32"/>
        <end position="1398"/>
    </location>
</feature>
<feature type="signal peptide" evidence="9">
    <location>
        <begin position="1"/>
        <end position="31"/>
    </location>
</feature>
<keyword evidence="3 6" id="KW-0378">Hydrolase</keyword>
<evidence type="ECO:0000256" key="3">
    <source>
        <dbReference type="ARBA" id="ARBA00022801"/>
    </source>
</evidence>
<keyword evidence="2 6" id="KW-0645">Protease</keyword>
<keyword evidence="9" id="KW-0732">Signal</keyword>
<feature type="active site" description="Charge relay system" evidence="5 6">
    <location>
        <position position="548"/>
    </location>
</feature>
<dbReference type="CDD" id="cd15482">
    <property type="entry name" value="Sialidase_non-viral"/>
    <property type="match status" value="2"/>
</dbReference>
<dbReference type="Proteomes" id="UP000181951">
    <property type="component" value="Unassembled WGS sequence"/>
</dbReference>
<dbReference type="PANTHER" id="PTHR43806">
    <property type="entry name" value="PEPTIDASE S8"/>
    <property type="match status" value="1"/>
</dbReference>
<evidence type="ECO:0000256" key="9">
    <source>
        <dbReference type="SAM" id="SignalP"/>
    </source>
</evidence>
<dbReference type="InterPro" id="IPR000209">
    <property type="entry name" value="Peptidase_S8/S53_dom"/>
</dbReference>
<evidence type="ECO:0000256" key="4">
    <source>
        <dbReference type="ARBA" id="ARBA00022825"/>
    </source>
</evidence>
<dbReference type="InterPro" id="IPR023827">
    <property type="entry name" value="Peptidase_S8_Asp-AS"/>
</dbReference>
<organism evidence="11 12">
    <name type="scientific">Actinacidiphila rubida</name>
    <dbReference type="NCBI Taxonomy" id="310780"/>
    <lineage>
        <taxon>Bacteria</taxon>
        <taxon>Bacillati</taxon>
        <taxon>Actinomycetota</taxon>
        <taxon>Actinomycetes</taxon>
        <taxon>Kitasatosporales</taxon>
        <taxon>Streptomycetaceae</taxon>
        <taxon>Actinacidiphila</taxon>
    </lineage>
</organism>
<dbReference type="PROSITE" id="PS00136">
    <property type="entry name" value="SUBTILASE_ASP"/>
    <property type="match status" value="1"/>
</dbReference>
<dbReference type="GO" id="GO:0004252">
    <property type="term" value="F:serine-type endopeptidase activity"/>
    <property type="evidence" value="ECO:0007669"/>
    <property type="project" value="UniProtKB-UniRule"/>
</dbReference>
<comment type="similarity">
    <text evidence="1 6 7">Belongs to the peptidase S8 family.</text>
</comment>
<proteinExistence type="inferred from homology"/>
<dbReference type="Pfam" id="PF00082">
    <property type="entry name" value="Peptidase_S8"/>
    <property type="match status" value="1"/>
</dbReference>
<dbReference type="PANTHER" id="PTHR43806:SF65">
    <property type="entry name" value="SERINE PROTEASE APRX"/>
    <property type="match status" value="1"/>
</dbReference>
<dbReference type="InterPro" id="IPR015500">
    <property type="entry name" value="Peptidase_S8_subtilisin-rel"/>
</dbReference>
<evidence type="ECO:0000256" key="1">
    <source>
        <dbReference type="ARBA" id="ARBA00011073"/>
    </source>
</evidence>
<evidence type="ECO:0000256" key="8">
    <source>
        <dbReference type="SAM" id="MobiDB-lite"/>
    </source>
</evidence>
<dbReference type="InterPro" id="IPR050131">
    <property type="entry name" value="Peptidase_S8_subtilisin-like"/>
</dbReference>
<dbReference type="InterPro" id="IPR036278">
    <property type="entry name" value="Sialidase_sf"/>
</dbReference>
<keyword evidence="4 6" id="KW-0720">Serine protease</keyword>
<reference evidence="11 12" key="1">
    <citation type="submission" date="2016-10" db="EMBL/GenBank/DDBJ databases">
        <authorList>
            <person name="de Groot N.N."/>
        </authorList>
    </citation>
    <scope>NUCLEOTIDE SEQUENCE [LARGE SCALE GENOMIC DNA]</scope>
    <source>
        <strain evidence="11 12">CGMCC 4.2026</strain>
    </source>
</reference>
<dbReference type="CDD" id="cd07474">
    <property type="entry name" value="Peptidases_S8_subtilisin_Vpr-like"/>
    <property type="match status" value="1"/>
</dbReference>
<evidence type="ECO:0000256" key="5">
    <source>
        <dbReference type="PIRSR" id="PIRSR615500-1"/>
    </source>
</evidence>
<dbReference type="SUPFAM" id="SSF52743">
    <property type="entry name" value="Subtilisin-like"/>
    <property type="match status" value="1"/>
</dbReference>
<dbReference type="InterPro" id="IPR023828">
    <property type="entry name" value="Peptidase_S8_Ser-AS"/>
</dbReference>
<gene>
    <name evidence="11" type="ORF">SAMN05216267_100215</name>
</gene>
<evidence type="ECO:0000313" key="11">
    <source>
        <dbReference type="EMBL" id="SEN14498.1"/>
    </source>
</evidence>
<evidence type="ECO:0000256" key="6">
    <source>
        <dbReference type="PROSITE-ProRule" id="PRU01240"/>
    </source>
</evidence>
<evidence type="ECO:0000256" key="7">
    <source>
        <dbReference type="RuleBase" id="RU003355"/>
    </source>
</evidence>
<dbReference type="EMBL" id="FODD01000002">
    <property type="protein sequence ID" value="SEN14498.1"/>
    <property type="molecule type" value="Genomic_DNA"/>
</dbReference>
<dbReference type="InterPro" id="IPR036852">
    <property type="entry name" value="Peptidase_S8/S53_dom_sf"/>
</dbReference>
<feature type="region of interest" description="Disordered" evidence="8">
    <location>
        <begin position="426"/>
        <end position="461"/>
    </location>
</feature>
<dbReference type="InterPro" id="IPR034213">
    <property type="entry name" value="S8_Vpr-like"/>
</dbReference>
<evidence type="ECO:0000259" key="10">
    <source>
        <dbReference type="Pfam" id="PF00082"/>
    </source>
</evidence>
<evidence type="ECO:0000256" key="2">
    <source>
        <dbReference type="ARBA" id="ARBA00022670"/>
    </source>
</evidence>